<dbReference type="Proteomes" id="UP000766486">
    <property type="component" value="Unassembled WGS sequence"/>
</dbReference>
<comment type="caution">
    <text evidence="2">The sequence shown here is derived from an EMBL/GenBank/DDBJ whole genome shotgun (WGS) entry which is preliminary data.</text>
</comment>
<organism evidence="2 3">
    <name type="scientific">Bionectria ochroleuca</name>
    <name type="common">Gliocladium roseum</name>
    <dbReference type="NCBI Taxonomy" id="29856"/>
    <lineage>
        <taxon>Eukaryota</taxon>
        <taxon>Fungi</taxon>
        <taxon>Dikarya</taxon>
        <taxon>Ascomycota</taxon>
        <taxon>Pezizomycotina</taxon>
        <taxon>Sordariomycetes</taxon>
        <taxon>Hypocreomycetidae</taxon>
        <taxon>Hypocreales</taxon>
        <taxon>Bionectriaceae</taxon>
        <taxon>Clonostachys</taxon>
    </lineage>
</organism>
<sequence length="195" mass="20723">MSTIPTSSTMYSAATPPETAPENPPESFAADGDATNNETVSMLALNPYEHTPVPFALGMPSISSVGFGTPSSGSVDLLSDAPDIASQQPSDRMSDTVNVHLSATNNSSETDFSILQVEDAVRENPDETAVDLIASAGPVHGHANLAMHSFLARRDDPFVTLIHPGNTRAYIDQSRREMAEQIEMMMAPFLGQDGS</sequence>
<dbReference type="EMBL" id="CABFNS010000785">
    <property type="protein sequence ID" value="VUC28445.1"/>
    <property type="molecule type" value="Genomic_DNA"/>
</dbReference>
<evidence type="ECO:0000256" key="1">
    <source>
        <dbReference type="SAM" id="MobiDB-lite"/>
    </source>
</evidence>
<reference evidence="2 3" key="1">
    <citation type="submission" date="2019-06" db="EMBL/GenBank/DDBJ databases">
        <authorList>
            <person name="Broberg M."/>
        </authorList>
    </citation>
    <scope>NUCLEOTIDE SEQUENCE [LARGE SCALE GENOMIC DNA]</scope>
</reference>
<gene>
    <name evidence="2" type="ORF">CLO192961_LOCUS235993</name>
</gene>
<proteinExistence type="predicted"/>
<name>A0ABY6UEI9_BIOOC</name>
<keyword evidence="3" id="KW-1185">Reference proteome</keyword>
<evidence type="ECO:0008006" key="4">
    <source>
        <dbReference type="Google" id="ProtNLM"/>
    </source>
</evidence>
<feature type="region of interest" description="Disordered" evidence="1">
    <location>
        <begin position="1"/>
        <end position="33"/>
    </location>
</feature>
<evidence type="ECO:0000313" key="3">
    <source>
        <dbReference type="Proteomes" id="UP000766486"/>
    </source>
</evidence>
<protein>
    <recommendedName>
        <fullName evidence="4">Aflatoxin regulatory protein domain-containing protein</fullName>
    </recommendedName>
</protein>
<feature type="compositionally biased region" description="Polar residues" evidence="1">
    <location>
        <begin position="1"/>
        <end position="12"/>
    </location>
</feature>
<accession>A0ABY6UEI9</accession>
<evidence type="ECO:0000313" key="2">
    <source>
        <dbReference type="EMBL" id="VUC28445.1"/>
    </source>
</evidence>